<evidence type="ECO:0000313" key="4">
    <source>
        <dbReference type="Proteomes" id="UP000281553"/>
    </source>
</evidence>
<dbReference type="PANTHER" id="PTHR48051">
    <property type="match status" value="1"/>
</dbReference>
<evidence type="ECO:0000256" key="2">
    <source>
        <dbReference type="ARBA" id="ARBA00022737"/>
    </source>
</evidence>
<dbReference type="SUPFAM" id="SSF52058">
    <property type="entry name" value="L domain-like"/>
    <property type="match status" value="1"/>
</dbReference>
<evidence type="ECO:0000313" key="3">
    <source>
        <dbReference type="EMBL" id="VDN15005.1"/>
    </source>
</evidence>
<keyword evidence="2" id="KW-0677">Repeat</keyword>
<dbReference type="InterPro" id="IPR003591">
    <property type="entry name" value="Leu-rich_rpt_typical-subtyp"/>
</dbReference>
<dbReference type="InterPro" id="IPR050216">
    <property type="entry name" value="LRR_domain-containing"/>
</dbReference>
<keyword evidence="4" id="KW-1185">Reference proteome</keyword>
<reference evidence="3 4" key="1">
    <citation type="submission" date="2018-11" db="EMBL/GenBank/DDBJ databases">
        <authorList>
            <consortium name="Pathogen Informatics"/>
        </authorList>
    </citation>
    <scope>NUCLEOTIDE SEQUENCE [LARGE SCALE GENOMIC DNA]</scope>
</reference>
<dbReference type="AlphaFoldDB" id="A0A3P7LDB5"/>
<dbReference type="PROSITE" id="PS51450">
    <property type="entry name" value="LRR"/>
    <property type="match status" value="1"/>
</dbReference>
<dbReference type="InterPro" id="IPR001611">
    <property type="entry name" value="Leu-rich_rpt"/>
</dbReference>
<organism evidence="3 4">
    <name type="scientific">Dibothriocephalus latus</name>
    <name type="common">Fish tapeworm</name>
    <name type="synonym">Diphyllobothrium latum</name>
    <dbReference type="NCBI Taxonomy" id="60516"/>
    <lineage>
        <taxon>Eukaryota</taxon>
        <taxon>Metazoa</taxon>
        <taxon>Spiralia</taxon>
        <taxon>Lophotrochozoa</taxon>
        <taxon>Platyhelminthes</taxon>
        <taxon>Cestoda</taxon>
        <taxon>Eucestoda</taxon>
        <taxon>Diphyllobothriidea</taxon>
        <taxon>Diphyllobothriidae</taxon>
        <taxon>Dibothriocephalus</taxon>
    </lineage>
</organism>
<dbReference type="Gene3D" id="3.80.10.10">
    <property type="entry name" value="Ribonuclease Inhibitor"/>
    <property type="match status" value="1"/>
</dbReference>
<protein>
    <submittedName>
        <fullName evidence="3">Uncharacterized protein</fullName>
    </submittedName>
</protein>
<name>A0A3P7LDB5_DIBLA</name>
<feature type="non-terminal residue" evidence="3">
    <location>
        <position position="264"/>
    </location>
</feature>
<dbReference type="OrthoDB" id="676979at2759"/>
<proteinExistence type="predicted"/>
<dbReference type="InterPro" id="IPR032675">
    <property type="entry name" value="LRR_dom_sf"/>
</dbReference>
<dbReference type="GO" id="GO:0005737">
    <property type="term" value="C:cytoplasm"/>
    <property type="evidence" value="ECO:0007669"/>
    <property type="project" value="TreeGrafter"/>
</dbReference>
<dbReference type="SMART" id="SM00369">
    <property type="entry name" value="LRR_TYP"/>
    <property type="match status" value="3"/>
</dbReference>
<keyword evidence="1" id="KW-0433">Leucine-rich repeat</keyword>
<accession>A0A3P7LDB5</accession>
<dbReference type="PANTHER" id="PTHR48051:SF1">
    <property type="entry name" value="RAS SUPPRESSOR PROTEIN 1"/>
    <property type="match status" value="1"/>
</dbReference>
<gene>
    <name evidence="3" type="ORF">DILT_LOCUS10836</name>
</gene>
<dbReference type="EMBL" id="UYRU01061084">
    <property type="protein sequence ID" value="VDN15005.1"/>
    <property type="molecule type" value="Genomic_DNA"/>
</dbReference>
<sequence length="264" mass="28917">MLSPFPLVSSFIMRGKPRIPVSIQELKKLRILDVEENNLDSIPSEIVFKSSKLLLFCSEESKAPSSPSTFRNLANLTYLAIAENDLHSLPPTIGRLEKLEKLYLNDNFNLHDLPPELALCCGLQIMSIENCPLSKIPMEVVSQGPSLVIQYLRLQQLPFAIAPAIITTTAAPQRDNLAPLVILTPSPTIYRDSRLFVLALSRSRGDCGIAAVVVSLNHTTFSGSAEADVVFRSPTRSCTIGTFCRRRACLTSILPVIVASSSLP</sequence>
<dbReference type="Proteomes" id="UP000281553">
    <property type="component" value="Unassembled WGS sequence"/>
</dbReference>
<evidence type="ECO:0000256" key="1">
    <source>
        <dbReference type="ARBA" id="ARBA00022614"/>
    </source>
</evidence>